<protein>
    <submittedName>
        <fullName evidence="3">Sialic acid TRAP transporter permease protein SiaT</fullName>
    </submittedName>
</protein>
<feature type="transmembrane region" description="Helical" evidence="1">
    <location>
        <begin position="277"/>
        <end position="297"/>
    </location>
</feature>
<dbReference type="Pfam" id="PF06808">
    <property type="entry name" value="DctM"/>
    <property type="match status" value="2"/>
</dbReference>
<sequence length="746" mass="79240">MTQEENLLDRTRRFAITALGVFLCLFTLFEVNYNLMQPQSSLAVFVGVGLALCYLTFPLNKRFANVRSMRLIDVVLAIAAAGCCGYVVVQTEPLFESLWSDGISLGNRAGAETSADFVVGLIGLALVLEATRRSIGLIVPLLALFFVAHSYYCYGSLRYDWVAMPDWMLPHAGQNVKDIVSTTFLQSLGVFGPAASVMFKYVFLFVVFGAFLEMSGATQFIIDFATKVFGKIRGGPAMVSVVASGLMGSLSGSAVANAVTTGTFTIPMMRSARFPNYIAGGITAAAASGGALVPPVMGAGAYMMLELVQPQVTFLTIMKAALLPAILYYVSILAVVFLYSRRLGAEGLDTQEVSKKKLSGFEAMVFFGALGTLIGLLIAGFSPFRSVTGALAVILVFATLRKELAISASARWMAFFSFFAVLLLHQATIFIHDSVPSGLQTFMASSWIHPTSGEFSPLLMVGSLLESAIVGMFGLLIFGLIHPAWRPEMTSAMTKSAKNGISLVAASACVGIIIGIVQQTGIATDFSSVIKGVVETNLFLALLGIMVCSLILGMGVPSVVCYLLMATLMGSLLGELGVIPLVAHLFIFYFGMMSMVTPPVALAGYASASIAEAPIMKTSFAAFRFSLVGFTLPFMFVYRPALCLLAPDGQSPTAFAIAHALTAATIGILALAGCIAGYFRNSLSVFERVLMFISAALLLAPITKIGEVRVGLTIDIVGAILFIAVVTINAMRRPTTTNGQLDNATA</sequence>
<feature type="transmembrane region" description="Helical" evidence="1">
    <location>
        <begin position="685"/>
        <end position="702"/>
    </location>
</feature>
<name>A0A517M063_9BACT</name>
<keyword evidence="1" id="KW-0812">Transmembrane</keyword>
<dbReference type="RefSeq" id="WP_218934745.1">
    <property type="nucleotide sequence ID" value="NZ_CP036261.1"/>
</dbReference>
<keyword evidence="4" id="KW-1185">Reference proteome</keyword>
<feature type="transmembrane region" description="Helical" evidence="1">
    <location>
        <begin position="501"/>
        <end position="518"/>
    </location>
</feature>
<feature type="transmembrane region" description="Helical" evidence="1">
    <location>
        <begin position="455"/>
        <end position="481"/>
    </location>
</feature>
<feature type="transmembrane region" description="Helical" evidence="1">
    <location>
        <begin position="190"/>
        <end position="212"/>
    </location>
</feature>
<dbReference type="PANTHER" id="PTHR43849:SF2">
    <property type="entry name" value="BLL3936 PROTEIN"/>
    <property type="match status" value="1"/>
</dbReference>
<keyword evidence="1" id="KW-1133">Transmembrane helix</keyword>
<organism evidence="3 4">
    <name type="scientific">Rosistilla ulvae</name>
    <dbReference type="NCBI Taxonomy" id="1930277"/>
    <lineage>
        <taxon>Bacteria</taxon>
        <taxon>Pseudomonadati</taxon>
        <taxon>Planctomycetota</taxon>
        <taxon>Planctomycetia</taxon>
        <taxon>Pirellulales</taxon>
        <taxon>Pirellulaceae</taxon>
        <taxon>Rosistilla</taxon>
    </lineage>
</organism>
<feature type="transmembrane region" description="Helical" evidence="1">
    <location>
        <begin position="654"/>
        <end position="678"/>
    </location>
</feature>
<feature type="transmembrane region" description="Helical" evidence="1">
    <location>
        <begin position="384"/>
        <end position="400"/>
    </location>
</feature>
<evidence type="ECO:0000259" key="2">
    <source>
        <dbReference type="Pfam" id="PF06808"/>
    </source>
</evidence>
<feature type="transmembrane region" description="Helical" evidence="1">
    <location>
        <begin position="135"/>
        <end position="152"/>
    </location>
</feature>
<gene>
    <name evidence="3" type="primary">siaT</name>
    <name evidence="3" type="ORF">EC9_24580</name>
</gene>
<dbReference type="InterPro" id="IPR010656">
    <property type="entry name" value="DctM"/>
</dbReference>
<dbReference type="NCBIfam" id="TIGR02123">
    <property type="entry name" value="TRAP_fused"/>
    <property type="match status" value="1"/>
</dbReference>
<feature type="transmembrane region" description="Helical" evidence="1">
    <location>
        <begin position="596"/>
        <end position="615"/>
    </location>
</feature>
<dbReference type="EMBL" id="CP036261">
    <property type="protein sequence ID" value="QDS88268.1"/>
    <property type="molecule type" value="Genomic_DNA"/>
</dbReference>
<feature type="transmembrane region" description="Helical" evidence="1">
    <location>
        <begin position="622"/>
        <end position="642"/>
    </location>
</feature>
<evidence type="ECO:0000313" key="4">
    <source>
        <dbReference type="Proteomes" id="UP000319557"/>
    </source>
</evidence>
<feature type="transmembrane region" description="Helical" evidence="1">
    <location>
        <begin position="12"/>
        <end position="29"/>
    </location>
</feature>
<dbReference type="InterPro" id="IPR011853">
    <property type="entry name" value="TRAP_DctM-Dct_fused"/>
</dbReference>
<feature type="transmembrane region" description="Helical" evidence="1">
    <location>
        <begin position="317"/>
        <end position="339"/>
    </location>
</feature>
<accession>A0A517M063</accession>
<keyword evidence="1" id="KW-0472">Membrane</keyword>
<evidence type="ECO:0000313" key="3">
    <source>
        <dbReference type="EMBL" id="QDS88268.1"/>
    </source>
</evidence>
<feature type="transmembrane region" description="Helical" evidence="1">
    <location>
        <begin position="71"/>
        <end position="89"/>
    </location>
</feature>
<dbReference type="Proteomes" id="UP000319557">
    <property type="component" value="Chromosome"/>
</dbReference>
<dbReference type="PANTHER" id="PTHR43849">
    <property type="entry name" value="BLL3936 PROTEIN"/>
    <property type="match status" value="1"/>
</dbReference>
<evidence type="ECO:0000256" key="1">
    <source>
        <dbReference type="SAM" id="Phobius"/>
    </source>
</evidence>
<feature type="domain" description="TRAP C4-dicarboxylate transport system permease DctM subunit" evidence="2">
    <location>
        <begin position="123"/>
        <end position="413"/>
    </location>
</feature>
<dbReference type="AlphaFoldDB" id="A0A517M063"/>
<feature type="transmembrane region" description="Helical" evidence="1">
    <location>
        <begin position="708"/>
        <end position="728"/>
    </location>
</feature>
<feature type="domain" description="TRAP C4-dicarboxylate transport system permease DctM subunit" evidence="2">
    <location>
        <begin position="487"/>
        <end position="645"/>
    </location>
</feature>
<feature type="transmembrane region" description="Helical" evidence="1">
    <location>
        <begin position="41"/>
        <end position="59"/>
    </location>
</feature>
<dbReference type="KEGG" id="ruv:EC9_24580"/>
<reference evidence="3 4" key="1">
    <citation type="submission" date="2019-02" db="EMBL/GenBank/DDBJ databases">
        <title>Deep-cultivation of Planctomycetes and their phenomic and genomic characterization uncovers novel biology.</title>
        <authorList>
            <person name="Wiegand S."/>
            <person name="Jogler M."/>
            <person name="Boedeker C."/>
            <person name="Pinto D."/>
            <person name="Vollmers J."/>
            <person name="Rivas-Marin E."/>
            <person name="Kohn T."/>
            <person name="Peeters S.H."/>
            <person name="Heuer A."/>
            <person name="Rast P."/>
            <person name="Oberbeckmann S."/>
            <person name="Bunk B."/>
            <person name="Jeske O."/>
            <person name="Meyerdierks A."/>
            <person name="Storesund J.E."/>
            <person name="Kallscheuer N."/>
            <person name="Luecker S."/>
            <person name="Lage O.M."/>
            <person name="Pohl T."/>
            <person name="Merkel B.J."/>
            <person name="Hornburger P."/>
            <person name="Mueller R.-W."/>
            <person name="Bruemmer F."/>
            <person name="Labrenz M."/>
            <person name="Spormann A.M."/>
            <person name="Op den Camp H."/>
            <person name="Overmann J."/>
            <person name="Amann R."/>
            <person name="Jetten M.S.M."/>
            <person name="Mascher T."/>
            <person name="Medema M.H."/>
            <person name="Devos D.P."/>
            <person name="Kaster A.-K."/>
            <person name="Ovreas L."/>
            <person name="Rohde M."/>
            <person name="Galperin M.Y."/>
            <person name="Jogler C."/>
        </authorList>
    </citation>
    <scope>NUCLEOTIDE SEQUENCE [LARGE SCALE GENOMIC DNA]</scope>
    <source>
        <strain evidence="3 4">EC9</strain>
    </source>
</reference>
<feature type="transmembrane region" description="Helical" evidence="1">
    <location>
        <begin position="538"/>
        <end position="565"/>
    </location>
</feature>
<proteinExistence type="predicted"/>
<feature type="transmembrane region" description="Helical" evidence="1">
    <location>
        <begin position="109"/>
        <end position="128"/>
    </location>
</feature>
<feature type="transmembrane region" description="Helical" evidence="1">
    <location>
        <begin position="360"/>
        <end position="378"/>
    </location>
</feature>
<feature type="transmembrane region" description="Helical" evidence="1">
    <location>
        <begin position="412"/>
        <end position="435"/>
    </location>
</feature>